<feature type="chain" id="PRO_5012544939" description="Peptidase U49" evidence="1">
    <location>
        <begin position="23"/>
        <end position="292"/>
    </location>
</feature>
<dbReference type="RefSeq" id="WP_079601845.1">
    <property type="nucleotide sequence ID" value="NZ_LT670817.1"/>
</dbReference>
<proteinExistence type="predicted"/>
<dbReference type="PROSITE" id="PS51257">
    <property type="entry name" value="PROKAR_LIPOPROTEIN"/>
    <property type="match status" value="1"/>
</dbReference>
<dbReference type="OrthoDB" id="9793864at2"/>
<gene>
    <name evidence="2" type="ORF">SAMN05443248_2917</name>
</gene>
<dbReference type="AlphaFoldDB" id="A0A1M5NB72"/>
<feature type="signal peptide" evidence="1">
    <location>
        <begin position="1"/>
        <end position="22"/>
    </location>
</feature>
<keyword evidence="1" id="KW-0732">Signal</keyword>
<protein>
    <recommendedName>
        <fullName evidence="4">Peptidase U49</fullName>
    </recommendedName>
</protein>
<evidence type="ECO:0008006" key="4">
    <source>
        <dbReference type="Google" id="ProtNLM"/>
    </source>
</evidence>
<reference evidence="2 3" key="1">
    <citation type="submission" date="2016-11" db="EMBL/GenBank/DDBJ databases">
        <authorList>
            <person name="Jaros S."/>
            <person name="Januszkiewicz K."/>
            <person name="Wedrychowicz H."/>
        </authorList>
    </citation>
    <scope>NUCLEOTIDE SEQUENCE [LARGE SCALE GENOMIC DNA]</scope>
    <source>
        <strain evidence="2 3">GAS138</strain>
    </source>
</reference>
<accession>A0A1M5NB72</accession>
<evidence type="ECO:0000313" key="2">
    <source>
        <dbReference type="EMBL" id="SHG86866.1"/>
    </source>
</evidence>
<evidence type="ECO:0000256" key="1">
    <source>
        <dbReference type="SAM" id="SignalP"/>
    </source>
</evidence>
<name>A0A1M5NB72_9BRAD</name>
<dbReference type="Proteomes" id="UP000189796">
    <property type="component" value="Chromosome I"/>
</dbReference>
<organism evidence="2 3">
    <name type="scientific">Bradyrhizobium erythrophlei</name>
    <dbReference type="NCBI Taxonomy" id="1437360"/>
    <lineage>
        <taxon>Bacteria</taxon>
        <taxon>Pseudomonadati</taxon>
        <taxon>Pseudomonadota</taxon>
        <taxon>Alphaproteobacteria</taxon>
        <taxon>Hyphomicrobiales</taxon>
        <taxon>Nitrobacteraceae</taxon>
        <taxon>Bradyrhizobium</taxon>
    </lineage>
</organism>
<sequence length="292" mass="32814">MQRCLAAAAIFVISVQSCCAQGADPFYDWLKVQVASIASDLKAKIEPEYKEVASQIYFHVDQYGLANAGALIDPQRHQREVVVFRGLGGMLELVSLALAYGSDPPQCGYAFIDKTYQDFYNNSARSARNLQPTDVVPPSVFWQTMPECQKAITDILSRKPDLDEQYRYYFGSSVLLLLLHETAHHVLGHVEHPISVSPETPEYISQARYREDEADLWAIQRMNNMKLAILNAVPLFLHSVLAEAPLDAEYLNMQTHSPGTARVRRLLEAAATQNPEPYASQIRSMKSLFPDH</sequence>
<dbReference type="EMBL" id="LT670817">
    <property type="protein sequence ID" value="SHG86866.1"/>
    <property type="molecule type" value="Genomic_DNA"/>
</dbReference>
<evidence type="ECO:0000313" key="3">
    <source>
        <dbReference type="Proteomes" id="UP000189796"/>
    </source>
</evidence>